<keyword evidence="2" id="KW-0560">Oxidoreductase</keyword>
<dbReference type="CDD" id="cd00667">
    <property type="entry name" value="ring_hydroxylating_dioxygenases_beta"/>
    <property type="match status" value="1"/>
</dbReference>
<evidence type="ECO:0000313" key="4">
    <source>
        <dbReference type="Proteomes" id="UP000246085"/>
    </source>
</evidence>
<dbReference type="SUPFAM" id="SSF54427">
    <property type="entry name" value="NTF2-like"/>
    <property type="match status" value="1"/>
</dbReference>
<dbReference type="Pfam" id="PF00866">
    <property type="entry name" value="Ring_hydroxyl_B"/>
    <property type="match status" value="1"/>
</dbReference>
<keyword evidence="3" id="KW-0223">Dioxygenase</keyword>
<proteinExistence type="inferred from homology"/>
<comment type="similarity">
    <text evidence="1">Belongs to the bacterial ring-hydroxylating dioxygenase beta subunit family.</text>
</comment>
<evidence type="ECO:0000313" key="3">
    <source>
        <dbReference type="EMBL" id="SPP92823.1"/>
    </source>
</evidence>
<protein>
    <submittedName>
        <fullName evidence="3">Aromatic-ring-hydroxylating dioxygenase, beta subunit</fullName>
    </submittedName>
</protein>
<dbReference type="InterPro" id="IPR000391">
    <property type="entry name" value="Rng_hydr_dOase-bsu"/>
</dbReference>
<accession>A0A2U3PUJ5</accession>
<dbReference type="InterPro" id="IPR032710">
    <property type="entry name" value="NTF2-like_dom_sf"/>
</dbReference>
<name>A0A2U3PUJ5_9BRAD</name>
<reference evidence="3 4" key="1">
    <citation type="submission" date="2018-03" db="EMBL/GenBank/DDBJ databases">
        <authorList>
            <person name="Gully D."/>
        </authorList>
    </citation>
    <scope>NUCLEOTIDE SEQUENCE [LARGE SCALE GENOMIC DNA]</scope>
    <source>
        <strain evidence="3">ORS3257</strain>
    </source>
</reference>
<dbReference type="Gene3D" id="3.10.450.50">
    <property type="match status" value="1"/>
</dbReference>
<organism evidence="3 4">
    <name type="scientific">Bradyrhizobium vignae</name>
    <dbReference type="NCBI Taxonomy" id="1549949"/>
    <lineage>
        <taxon>Bacteria</taxon>
        <taxon>Pseudomonadati</taxon>
        <taxon>Pseudomonadota</taxon>
        <taxon>Alphaproteobacteria</taxon>
        <taxon>Hyphomicrobiales</taxon>
        <taxon>Nitrobacteraceae</taxon>
        <taxon>Bradyrhizobium</taxon>
    </lineage>
</organism>
<gene>
    <name evidence="3" type="ORF">BRAD3257_1704</name>
</gene>
<evidence type="ECO:0000256" key="1">
    <source>
        <dbReference type="ARBA" id="ARBA00009570"/>
    </source>
</evidence>
<dbReference type="GO" id="GO:0051213">
    <property type="term" value="F:dioxygenase activity"/>
    <property type="evidence" value="ECO:0007669"/>
    <property type="project" value="UniProtKB-KW"/>
</dbReference>
<sequence length="168" mass="19033">MHTVLDKPSTPGIAPTRDQVVDLVAAYAHCVDDMKLDMWPQFFTSDAMYHVTTRENHEAGLPIGIVRCVGRGMMQDRVKAFYSANIFEPHTYCHTIGRSEFLKPTSNGVMSVRSNFQIVRTMESGRMDLFAVGRYIDDVVIEDGQARFQKRLVILDSRIVDILIVIPL</sequence>
<dbReference type="RefSeq" id="WP_122401360.1">
    <property type="nucleotide sequence ID" value="NZ_LS398110.1"/>
</dbReference>
<evidence type="ECO:0000256" key="2">
    <source>
        <dbReference type="ARBA" id="ARBA00023002"/>
    </source>
</evidence>
<dbReference type="EMBL" id="LS398110">
    <property type="protein sequence ID" value="SPP92823.1"/>
    <property type="molecule type" value="Genomic_DNA"/>
</dbReference>
<dbReference type="Proteomes" id="UP000246085">
    <property type="component" value="Chromosome BRAD3257"/>
</dbReference>
<dbReference type="AlphaFoldDB" id="A0A2U3PUJ5"/>
<dbReference type="KEGG" id="bvz:BRAD3257_1704"/>